<reference evidence="1" key="1">
    <citation type="submission" date="2023-04" db="EMBL/GenBank/DDBJ databases">
        <title>Draft Genome sequencing of Naganishia species isolated from polar environments using Oxford Nanopore Technology.</title>
        <authorList>
            <person name="Leo P."/>
            <person name="Venkateswaran K."/>
        </authorList>
    </citation>
    <scope>NUCLEOTIDE SEQUENCE</scope>
    <source>
        <strain evidence="1">MNA-CCFEE 5423</strain>
    </source>
</reference>
<dbReference type="Proteomes" id="UP001227268">
    <property type="component" value="Unassembled WGS sequence"/>
</dbReference>
<dbReference type="EMBL" id="JASBWT010000022">
    <property type="protein sequence ID" value="KAJ9095290.1"/>
    <property type="molecule type" value="Genomic_DNA"/>
</dbReference>
<name>A0ACC2V7E9_9TREE</name>
<sequence>MSSNTTAAPSSTNIATAVKQEKQRIPLMTHLVAGGLAGLAEACICHPLDTIKVRMQLSKSRKARGLKPLGPWATAQQIVARETPMGLYKGIGAVVTGIVPKMAIRFASFEAYKNALSDADGKLKPKGVFLAGLLAGATEAVLVVSPMEVVKIRLQAQQHSLADPLDIPKYRNAAHAAFTIVREEGLSTLYRGVALTALRQATNQGVNFTAYQEFKRLAKSYQPAYANVELPSWQTMILGLVSGAMGPFSNAPIDTIKTRIQKASKEPGETALSRLTKVTVTMFKEEGPAAFYKGILPRVMRVAPGQAIVFTVYERVKTILDSLSTTERTEADL</sequence>
<accession>A0ACC2V7E9</accession>
<evidence type="ECO:0000313" key="2">
    <source>
        <dbReference type="Proteomes" id="UP001227268"/>
    </source>
</evidence>
<protein>
    <submittedName>
        <fullName evidence="1">Uncharacterized protein</fullName>
    </submittedName>
</protein>
<keyword evidence="2" id="KW-1185">Reference proteome</keyword>
<organism evidence="1 2">
    <name type="scientific">Naganishia friedmannii</name>
    <dbReference type="NCBI Taxonomy" id="89922"/>
    <lineage>
        <taxon>Eukaryota</taxon>
        <taxon>Fungi</taxon>
        <taxon>Dikarya</taxon>
        <taxon>Basidiomycota</taxon>
        <taxon>Agaricomycotina</taxon>
        <taxon>Tremellomycetes</taxon>
        <taxon>Filobasidiales</taxon>
        <taxon>Filobasidiaceae</taxon>
        <taxon>Naganishia</taxon>
    </lineage>
</organism>
<evidence type="ECO:0000313" key="1">
    <source>
        <dbReference type="EMBL" id="KAJ9095290.1"/>
    </source>
</evidence>
<proteinExistence type="predicted"/>
<gene>
    <name evidence="1" type="ORF">QFC21_005656</name>
</gene>
<comment type="caution">
    <text evidence="1">The sequence shown here is derived from an EMBL/GenBank/DDBJ whole genome shotgun (WGS) entry which is preliminary data.</text>
</comment>